<reference evidence="2 3" key="1">
    <citation type="journal article" date="2018" name="Sci. Rep.">
        <title>Genomic signatures of local adaptation to the degree of environmental predictability in rotifers.</title>
        <authorList>
            <person name="Franch-Gras L."/>
            <person name="Hahn C."/>
            <person name="Garcia-Roger E.M."/>
            <person name="Carmona M.J."/>
            <person name="Serra M."/>
            <person name="Gomez A."/>
        </authorList>
    </citation>
    <scope>NUCLEOTIDE SEQUENCE [LARGE SCALE GENOMIC DNA]</scope>
    <source>
        <strain evidence="2">HYR1</strain>
    </source>
</reference>
<protein>
    <submittedName>
        <fullName evidence="2">Uncharacterized protein</fullName>
    </submittedName>
</protein>
<keyword evidence="3" id="KW-1185">Reference proteome</keyword>
<keyword evidence="1" id="KW-0175">Coiled coil</keyword>
<dbReference type="EMBL" id="REGN01002087">
    <property type="protein sequence ID" value="RNA30443.1"/>
    <property type="molecule type" value="Genomic_DNA"/>
</dbReference>
<evidence type="ECO:0000256" key="1">
    <source>
        <dbReference type="SAM" id="Coils"/>
    </source>
</evidence>
<gene>
    <name evidence="2" type="ORF">BpHYR1_018056</name>
</gene>
<name>A0A3M7S3N7_BRAPC</name>
<evidence type="ECO:0000313" key="2">
    <source>
        <dbReference type="EMBL" id="RNA30443.1"/>
    </source>
</evidence>
<sequence length="100" mass="11876">MIFETQQKIIDLATKRLKSQINDLKLNIIKAKEKINDENIEKIYDQINREEKNDFDNAHEKVSRIIARPFIASTTKKRIYLEPKLIQIKVHLIPLTFLMN</sequence>
<dbReference type="AlphaFoldDB" id="A0A3M7S3N7"/>
<proteinExistence type="predicted"/>
<dbReference type="Proteomes" id="UP000276133">
    <property type="component" value="Unassembled WGS sequence"/>
</dbReference>
<accession>A0A3M7S3N7</accession>
<evidence type="ECO:0000313" key="3">
    <source>
        <dbReference type="Proteomes" id="UP000276133"/>
    </source>
</evidence>
<feature type="coiled-coil region" evidence="1">
    <location>
        <begin position="14"/>
        <end position="41"/>
    </location>
</feature>
<organism evidence="2 3">
    <name type="scientific">Brachionus plicatilis</name>
    <name type="common">Marine rotifer</name>
    <name type="synonym">Brachionus muelleri</name>
    <dbReference type="NCBI Taxonomy" id="10195"/>
    <lineage>
        <taxon>Eukaryota</taxon>
        <taxon>Metazoa</taxon>
        <taxon>Spiralia</taxon>
        <taxon>Gnathifera</taxon>
        <taxon>Rotifera</taxon>
        <taxon>Eurotatoria</taxon>
        <taxon>Monogononta</taxon>
        <taxon>Pseudotrocha</taxon>
        <taxon>Ploima</taxon>
        <taxon>Brachionidae</taxon>
        <taxon>Brachionus</taxon>
    </lineage>
</organism>
<comment type="caution">
    <text evidence="2">The sequence shown here is derived from an EMBL/GenBank/DDBJ whole genome shotgun (WGS) entry which is preliminary data.</text>
</comment>